<reference evidence="1" key="1">
    <citation type="submission" date="2018-05" db="EMBL/GenBank/DDBJ databases">
        <authorList>
            <person name="Lanie J.A."/>
            <person name="Ng W.-L."/>
            <person name="Kazmierczak K.M."/>
            <person name="Andrzejewski T.M."/>
            <person name="Davidsen T.M."/>
            <person name="Wayne K.J."/>
            <person name="Tettelin H."/>
            <person name="Glass J.I."/>
            <person name="Rusch D."/>
            <person name="Podicherti R."/>
            <person name="Tsui H.-C.T."/>
            <person name="Winkler M.E."/>
        </authorList>
    </citation>
    <scope>NUCLEOTIDE SEQUENCE</scope>
</reference>
<dbReference type="EMBL" id="UINC01053847">
    <property type="protein sequence ID" value="SVB70863.1"/>
    <property type="molecule type" value="Genomic_DNA"/>
</dbReference>
<dbReference type="AlphaFoldDB" id="A0A382G8F1"/>
<gene>
    <name evidence="1" type="ORF">METZ01_LOCUS223717</name>
</gene>
<sequence>MLNTTLSLDQKTSGDILVAGQRSWVG</sequence>
<organism evidence="1">
    <name type="scientific">marine metagenome</name>
    <dbReference type="NCBI Taxonomy" id="408172"/>
    <lineage>
        <taxon>unclassified sequences</taxon>
        <taxon>metagenomes</taxon>
        <taxon>ecological metagenomes</taxon>
    </lineage>
</organism>
<protein>
    <submittedName>
        <fullName evidence="1">Uncharacterized protein</fullName>
    </submittedName>
</protein>
<evidence type="ECO:0000313" key="1">
    <source>
        <dbReference type="EMBL" id="SVB70863.1"/>
    </source>
</evidence>
<accession>A0A382G8F1</accession>
<name>A0A382G8F1_9ZZZZ</name>
<proteinExistence type="predicted"/>